<dbReference type="EMBL" id="LC625835">
    <property type="protein sequence ID" value="BCU03086.1"/>
    <property type="molecule type" value="Genomic_DNA"/>
</dbReference>
<dbReference type="Proteomes" id="UP001253637">
    <property type="component" value="Segment"/>
</dbReference>
<sequence>MRARQVIRAESPLPDGRSENNLRPLDGYSESEWSALRQRTIRIIGRLPATYLDPEDARIAIDCICANQYVAVDFFLSEHFHDGGFFPALPREHPGAPVLTFICHGVLLRGGKKREPRDPELFDRVYDAAQSLDYDLKARDRWRPKFKPDRSLPNPHIPSLSESLLLVSSEKRKKAVPQSQTKFELRDRVDARVFCEIKYRGCFLLGAAASA</sequence>
<name>A0A811BQ14_9VIRU</name>
<reference evidence="2" key="1">
    <citation type="submission" date="2021-04" db="EMBL/GenBank/DDBJ databases">
        <title>Draft Genome Sequence of Pandoravirus japonicus, Isolated from the Sabaishi River of Niigata, Japan.</title>
        <authorList>
            <person name="Hosokawa N."/>
            <person name="Takahashi H."/>
            <person name="Aoki K."/>
            <person name="Takemura M."/>
        </authorList>
    </citation>
    <scope>NUCLEOTIDE SEQUENCE</scope>
</reference>
<evidence type="ECO:0000313" key="2">
    <source>
        <dbReference type="EMBL" id="BCU03086.1"/>
    </source>
</evidence>
<proteinExistence type="predicted"/>
<accession>A0A811BQ14</accession>
<protein>
    <submittedName>
        <fullName evidence="2">Uncharacterized protein</fullName>
    </submittedName>
</protein>
<organism evidence="2 3">
    <name type="scientific">Pandoravirus japonicus</name>
    <dbReference type="NCBI Taxonomy" id="2823154"/>
    <lineage>
        <taxon>Viruses</taxon>
        <taxon>Pandoravirus</taxon>
    </lineage>
</organism>
<evidence type="ECO:0000313" key="3">
    <source>
        <dbReference type="Proteomes" id="UP001253637"/>
    </source>
</evidence>
<feature type="region of interest" description="Disordered" evidence="1">
    <location>
        <begin position="1"/>
        <end position="24"/>
    </location>
</feature>
<evidence type="ECO:0000256" key="1">
    <source>
        <dbReference type="SAM" id="MobiDB-lite"/>
    </source>
</evidence>